<dbReference type="Proteomes" id="UP000183203">
    <property type="component" value="Unassembled WGS sequence"/>
</dbReference>
<evidence type="ECO:0000313" key="2">
    <source>
        <dbReference type="EMBL" id="SDC64278.1"/>
    </source>
</evidence>
<evidence type="ECO:0000259" key="1">
    <source>
        <dbReference type="Pfam" id="PF04248"/>
    </source>
</evidence>
<dbReference type="RefSeq" id="WP_058232824.1">
    <property type="nucleotide sequence ID" value="NZ_FMYG01000006.1"/>
</dbReference>
<dbReference type="InterPro" id="IPR007361">
    <property type="entry name" value="DUF427"/>
</dbReference>
<evidence type="ECO:0000313" key="3">
    <source>
        <dbReference type="Proteomes" id="UP000183203"/>
    </source>
</evidence>
<dbReference type="AlphaFoldDB" id="A0A1G6N8V8"/>
<dbReference type="EMBL" id="FMYG01000006">
    <property type="protein sequence ID" value="SDC64278.1"/>
    <property type="molecule type" value="Genomic_DNA"/>
</dbReference>
<accession>A0A1G6N8V8</accession>
<protein>
    <submittedName>
        <fullName evidence="2">Uncharacterized conserved protein, DUF427 family</fullName>
    </submittedName>
</protein>
<gene>
    <name evidence="2" type="ORF">SAMN05216418_2654</name>
</gene>
<dbReference type="PANTHER" id="PTHR34310">
    <property type="entry name" value="DUF427 DOMAIN PROTEIN (AFU_ORTHOLOGUE AFUA_3G02220)"/>
    <property type="match status" value="1"/>
</dbReference>
<dbReference type="STRING" id="993073.AS029_11890"/>
<dbReference type="Pfam" id="PF04248">
    <property type="entry name" value="NTP_transf_9"/>
    <property type="match status" value="1"/>
</dbReference>
<organism evidence="2 3">
    <name type="scientific">Microbacterium enclense</name>
    <dbReference type="NCBI Taxonomy" id="993073"/>
    <lineage>
        <taxon>Bacteria</taxon>
        <taxon>Bacillati</taxon>
        <taxon>Actinomycetota</taxon>
        <taxon>Actinomycetes</taxon>
        <taxon>Micrococcales</taxon>
        <taxon>Microbacteriaceae</taxon>
        <taxon>Microbacterium</taxon>
    </lineage>
</organism>
<name>A0A1G6N8V8_9MICO</name>
<dbReference type="InterPro" id="IPR038694">
    <property type="entry name" value="DUF427_sf"/>
</dbReference>
<dbReference type="Gene3D" id="2.170.150.40">
    <property type="entry name" value="Domain of unknown function (DUF427)"/>
    <property type="match status" value="1"/>
</dbReference>
<feature type="domain" description="DUF427" evidence="1">
    <location>
        <begin position="1"/>
        <end position="94"/>
    </location>
</feature>
<dbReference type="OrthoDB" id="9815163at2"/>
<proteinExistence type="predicted"/>
<reference evidence="2 3" key="1">
    <citation type="submission" date="2016-09" db="EMBL/GenBank/DDBJ databases">
        <authorList>
            <person name="Capua I."/>
            <person name="De Benedictis P."/>
            <person name="Joannis T."/>
            <person name="Lombin L.H."/>
            <person name="Cattoli G."/>
        </authorList>
    </citation>
    <scope>NUCLEOTIDE SEQUENCE [LARGE SCALE GENOMIC DNA]</scope>
    <source>
        <strain evidence="2 3">NIO-1002</strain>
    </source>
</reference>
<sequence>MKAVLDGVVIAEADRDDLASIEGNWYFPPRAVREGALQQSPTPYTCPWKGAAQYWNISLDGAELADGAWSYPDLRPGAVERVGKDFAGYVAFDRKVVVSD</sequence>
<dbReference type="PANTHER" id="PTHR34310:SF5">
    <property type="entry name" value="DUF427 DOMAIN PROTEIN (AFU_ORTHOLOGUE AFUA_3G02220)"/>
    <property type="match status" value="1"/>
</dbReference>